<sequence>MEFLSLKRLKAAVGLGGAVAAAMLGGGMPAGAAELFGLSGTVTGTNGVSQSGSVTFNAIEDMANKLDNAGLRSVFSNYTSVSAANVTLNVRGLPATASYALNSTALRFQVPSAGIDITFRGATRDQSQDQLLDFLKGKGSSLLTEMLKSLVANSPVDPVAGNPASLQSRMSEQTFGNATGFGTLGDPTGTPDGKGGFVAVPNLVTVGGDVGVARSGGYTSQIATIPIKYSYYFSDPRYAITVDLPITYVRTEGANSGQASLGLGFRFPVAENWYLVPSARVGAAGSLDLGAGALLYSGDLTSVYNIYTGDLKVTIGNGVGYYRSQKLHIGDVSIDYDLQNTALKNGVSVEGPLGFTMFDRPTSWQAYVTDTHMFGDKLYVQHYDEVGLLFGTRPTMDGQSWDSFRLGVSYTHGNNYNALKANFGYRF</sequence>
<gene>
    <name evidence="1" type="ORF">HUE56_01175</name>
</gene>
<evidence type="ECO:0000313" key="1">
    <source>
        <dbReference type="EMBL" id="QKS49145.1"/>
    </source>
</evidence>
<dbReference type="EMBL" id="CP054615">
    <property type="protein sequence ID" value="QKS49145.1"/>
    <property type="molecule type" value="Genomic_DNA"/>
</dbReference>
<name>A0A6N1ABQ1_9PROT</name>
<protein>
    <submittedName>
        <fullName evidence="1">Uncharacterized protein</fullName>
    </submittedName>
</protein>
<evidence type="ECO:0000313" key="2">
    <source>
        <dbReference type="Proteomes" id="UP000509702"/>
    </source>
</evidence>
<reference evidence="1 2" key="1">
    <citation type="submission" date="2020-06" db="EMBL/GenBank/DDBJ databases">
        <title>Complete genome of Azosprillum oryzae KACC14407.</title>
        <authorList>
            <person name="Kim M."/>
            <person name="Park Y.-J."/>
            <person name="Shin J.-H."/>
        </authorList>
    </citation>
    <scope>NUCLEOTIDE SEQUENCE [LARGE SCALE GENOMIC DNA]</scope>
    <source>
        <strain evidence="1 2">KACC 14407</strain>
        <plasmid evidence="1 2">unnamed1</plasmid>
    </source>
</reference>
<dbReference type="AlphaFoldDB" id="A0A6N1ABQ1"/>
<accession>A0A6N1ABQ1</accession>
<dbReference type="KEGG" id="aoz:HUE56_01175"/>
<keyword evidence="2" id="KW-1185">Reference proteome</keyword>
<dbReference type="OrthoDB" id="7462457at2"/>
<keyword evidence="1" id="KW-0614">Plasmid</keyword>
<geneLocation type="plasmid" evidence="1 2">
    <name>unnamed1</name>
</geneLocation>
<dbReference type="Proteomes" id="UP000509702">
    <property type="component" value="Plasmid unnamed1"/>
</dbReference>
<organism evidence="1 2">
    <name type="scientific">Azospirillum oryzae</name>
    <dbReference type="NCBI Taxonomy" id="286727"/>
    <lineage>
        <taxon>Bacteria</taxon>
        <taxon>Pseudomonadati</taxon>
        <taxon>Pseudomonadota</taxon>
        <taxon>Alphaproteobacteria</taxon>
        <taxon>Rhodospirillales</taxon>
        <taxon>Azospirillaceae</taxon>
        <taxon>Azospirillum</taxon>
    </lineage>
</organism>
<proteinExistence type="predicted"/>